<reference evidence="4 5" key="1">
    <citation type="journal article" date="2019" name="Int. J. Syst. Evol. Microbiol.">
        <title>Thermogemmatispora aurantia sp. nov. and Thermogemmatispora argillosa sp. nov., within the class Ktedonobacteria, and emended description of the genus Thermogemmatispora.</title>
        <authorList>
            <person name="Zheng Y."/>
            <person name="Wang C.M."/>
            <person name="Sakai Y."/>
            <person name="Abe K."/>
            <person name="Yokota A."/>
            <person name="Yabe S."/>
        </authorList>
    </citation>
    <scope>NUCLEOTIDE SEQUENCE [LARGE SCALE GENOMIC DNA]</scope>
    <source>
        <strain evidence="4 5">A1-2</strain>
    </source>
</reference>
<dbReference type="PANTHER" id="PTHR43169:SF2">
    <property type="entry name" value="NAD_GMP SYNTHASE DOMAIN-CONTAINING PROTEIN"/>
    <property type="match status" value="1"/>
</dbReference>
<evidence type="ECO:0000256" key="1">
    <source>
        <dbReference type="PIRSR" id="PIRSR006661-1"/>
    </source>
</evidence>
<dbReference type="EMBL" id="BKZV01000002">
    <property type="protein sequence ID" value="GER83075.1"/>
    <property type="molecule type" value="Genomic_DNA"/>
</dbReference>
<evidence type="ECO:0000313" key="4">
    <source>
        <dbReference type="EMBL" id="GER83075.1"/>
    </source>
</evidence>
<dbReference type="RefSeq" id="WP_151727888.1">
    <property type="nucleotide sequence ID" value="NZ_BKZV01000002.1"/>
</dbReference>
<dbReference type="InterPro" id="IPR022310">
    <property type="entry name" value="NAD/GMP_synthase"/>
</dbReference>
<dbReference type="GO" id="GO:0016783">
    <property type="term" value="F:sulfurtransferase activity"/>
    <property type="evidence" value="ECO:0007669"/>
    <property type="project" value="InterPro"/>
</dbReference>
<dbReference type="Pfam" id="PF02540">
    <property type="entry name" value="NAD_synthase"/>
    <property type="match status" value="1"/>
</dbReference>
<keyword evidence="5" id="KW-1185">Reference proteome</keyword>
<gene>
    <name evidence="4" type="ORF">KTAU_17120</name>
</gene>
<dbReference type="GO" id="GO:0006163">
    <property type="term" value="P:purine nucleotide metabolic process"/>
    <property type="evidence" value="ECO:0007669"/>
    <property type="project" value="UniProtKB-ARBA"/>
</dbReference>
<organism evidence="4 5">
    <name type="scientific">Thermogemmatispora aurantia</name>
    <dbReference type="NCBI Taxonomy" id="2045279"/>
    <lineage>
        <taxon>Bacteria</taxon>
        <taxon>Bacillati</taxon>
        <taxon>Chloroflexota</taxon>
        <taxon>Ktedonobacteria</taxon>
        <taxon>Thermogemmatisporales</taxon>
        <taxon>Thermogemmatisporaceae</taxon>
        <taxon>Thermogemmatispora</taxon>
    </lineage>
</organism>
<evidence type="ECO:0000313" key="5">
    <source>
        <dbReference type="Proteomes" id="UP000334820"/>
    </source>
</evidence>
<feature type="domain" description="NAD/GMP synthase" evidence="3">
    <location>
        <begin position="34"/>
        <end position="99"/>
    </location>
</feature>
<dbReference type="InterPro" id="IPR005232">
    <property type="entry name" value="LarE"/>
</dbReference>
<evidence type="ECO:0000259" key="3">
    <source>
        <dbReference type="Pfam" id="PF02540"/>
    </source>
</evidence>
<name>A0A5J4K6A9_9CHLR</name>
<feature type="region of interest" description="Disordered" evidence="2">
    <location>
        <begin position="288"/>
        <end position="309"/>
    </location>
</feature>
<feature type="compositionally biased region" description="Basic and acidic residues" evidence="2">
    <location>
        <begin position="291"/>
        <end position="309"/>
    </location>
</feature>
<accession>A0A5J4K6A9</accession>
<dbReference type="PANTHER" id="PTHR43169">
    <property type="entry name" value="EXSB FAMILY PROTEIN"/>
    <property type="match status" value="1"/>
</dbReference>
<evidence type="ECO:0000256" key="2">
    <source>
        <dbReference type="SAM" id="MobiDB-lite"/>
    </source>
</evidence>
<dbReference type="NCBIfam" id="TIGR00268">
    <property type="entry name" value="ATP-dependent sacrificial sulfur transferase LarE"/>
    <property type="match status" value="1"/>
</dbReference>
<dbReference type="CDD" id="cd01990">
    <property type="entry name" value="LarE-like"/>
    <property type="match status" value="1"/>
</dbReference>
<dbReference type="InterPro" id="IPR052188">
    <property type="entry name" value="Ni-pincer_cofactor_biosynth"/>
</dbReference>
<dbReference type="AlphaFoldDB" id="A0A5J4K6A9"/>
<comment type="caution">
    <text evidence="4">The sequence shown here is derived from an EMBL/GenBank/DDBJ whole genome shotgun (WGS) entry which is preliminary data.</text>
</comment>
<dbReference type="SUPFAM" id="SSF52402">
    <property type="entry name" value="Adenine nucleotide alpha hydrolases-like"/>
    <property type="match status" value="1"/>
</dbReference>
<protein>
    <submittedName>
        <fullName evidence="4">7-cyano-7-deazaguanine synthase</fullName>
    </submittedName>
</protein>
<dbReference type="Gene3D" id="3.40.50.620">
    <property type="entry name" value="HUPs"/>
    <property type="match status" value="1"/>
</dbReference>
<dbReference type="InterPro" id="IPR014729">
    <property type="entry name" value="Rossmann-like_a/b/a_fold"/>
</dbReference>
<sequence length="309" mass="34713">MLTTPSAKDERVTALEGGAATLEKYRRLQAILKEMESVLVAYSGGVDSTLLLKVAHDELGERALGALALSPAYAPEEGEAALQLARDLGIRVLTVETHELEDERYLTNQPNRCYFCKTELFTHLTALAQQHGLRYVAYGVNKDDEGDFRPGQRAAREFGVRGPLLEAGLHKSEIRALARWLGLPVWDKPALACFSSRIPYGTRIDIETLQKIYQAEKLLRELGLRQVRVRHHGAVARIEVERQDMPRLIEEETSRQVTEGLRRLGYLYVTLDLLGFRSGSLNEGFFKKKRPAMEGHQEKNDEQKEGSAG</sequence>
<dbReference type="Proteomes" id="UP000334820">
    <property type="component" value="Unassembled WGS sequence"/>
</dbReference>
<dbReference type="PIRSF" id="PIRSF006661">
    <property type="entry name" value="PP-lp_UCP006661"/>
    <property type="match status" value="1"/>
</dbReference>
<proteinExistence type="predicted"/>
<feature type="active site" description="Nucleophile and sulfur donor" evidence="1">
    <location>
        <position position="193"/>
    </location>
</feature>